<dbReference type="CDD" id="cd18809">
    <property type="entry name" value="SF1_C_RecD"/>
    <property type="match status" value="1"/>
</dbReference>
<dbReference type="PANTHER" id="PTHR47642">
    <property type="entry name" value="ATP-DEPENDENT DNA HELICASE"/>
    <property type="match status" value="1"/>
</dbReference>
<sequence>MRQKDDVSYAELLNRVREGNHTSSDMAILESKVIKLENKQTLSTMLHLFTINDKVNEHNDAYLQTLDTDGCTSIAVDYTIGDVTARANSTVLSIAKDLPPQKTQNLLLLLQIKVFRPLYVNIDTSDGLTNGARGILKHFESSNAKPHTLWVQFTDIYIGKRAREQNKNLIKQIIDNTWTPIIVVDRQFQVVVRRQFPLKPAAAMTIHKAQGMSMPEVAVSFQGRVQTHMVYVALTRVTSLLGLYLLDLNSKKITVDKKVVEEMRRLRKDRQMSPVPEPP</sequence>
<accession>A0ABY7DV32</accession>
<evidence type="ECO:0000259" key="5">
    <source>
        <dbReference type="Pfam" id="PF02689"/>
    </source>
</evidence>
<dbReference type="Proteomes" id="UP001164746">
    <property type="component" value="Chromosome 3"/>
</dbReference>
<feature type="non-terminal residue" evidence="6">
    <location>
        <position position="1"/>
    </location>
</feature>
<evidence type="ECO:0000313" key="6">
    <source>
        <dbReference type="EMBL" id="WAR00546.1"/>
    </source>
</evidence>
<evidence type="ECO:0000256" key="4">
    <source>
        <dbReference type="ARBA" id="ARBA00022840"/>
    </source>
</evidence>
<keyword evidence="2" id="KW-0378">Hydrolase</keyword>
<dbReference type="Gene3D" id="3.40.50.300">
    <property type="entry name" value="P-loop containing nucleotide triphosphate hydrolases"/>
    <property type="match status" value="1"/>
</dbReference>
<dbReference type="PANTHER" id="PTHR47642:SF5">
    <property type="entry name" value="ATP-DEPENDENT DNA HELICASE"/>
    <property type="match status" value="1"/>
</dbReference>
<keyword evidence="1" id="KW-0547">Nucleotide-binding</keyword>
<proteinExistence type="predicted"/>
<dbReference type="InterPro" id="IPR003840">
    <property type="entry name" value="DNA_helicase_dom"/>
</dbReference>
<keyword evidence="3" id="KW-0347">Helicase</keyword>
<dbReference type="Pfam" id="PF02689">
    <property type="entry name" value="Herpes_Helicase"/>
    <property type="match status" value="1"/>
</dbReference>
<dbReference type="InterPro" id="IPR027417">
    <property type="entry name" value="P-loop_NTPase"/>
</dbReference>
<evidence type="ECO:0000256" key="1">
    <source>
        <dbReference type="ARBA" id="ARBA00022741"/>
    </source>
</evidence>
<dbReference type="InterPro" id="IPR051055">
    <property type="entry name" value="PIF1_helicase"/>
</dbReference>
<protein>
    <submittedName>
        <fullName evidence="6">PIF1-like protein</fullName>
    </submittedName>
</protein>
<keyword evidence="7" id="KW-1185">Reference proteome</keyword>
<feature type="domain" description="DNA replication helicase" evidence="5">
    <location>
        <begin position="185"/>
        <end position="249"/>
    </location>
</feature>
<evidence type="ECO:0000256" key="2">
    <source>
        <dbReference type="ARBA" id="ARBA00022801"/>
    </source>
</evidence>
<organism evidence="6 7">
    <name type="scientific">Mya arenaria</name>
    <name type="common">Soft-shell clam</name>
    <dbReference type="NCBI Taxonomy" id="6604"/>
    <lineage>
        <taxon>Eukaryota</taxon>
        <taxon>Metazoa</taxon>
        <taxon>Spiralia</taxon>
        <taxon>Lophotrochozoa</taxon>
        <taxon>Mollusca</taxon>
        <taxon>Bivalvia</taxon>
        <taxon>Autobranchia</taxon>
        <taxon>Heteroconchia</taxon>
        <taxon>Euheterodonta</taxon>
        <taxon>Imparidentia</taxon>
        <taxon>Neoheterodontei</taxon>
        <taxon>Myida</taxon>
        <taxon>Myoidea</taxon>
        <taxon>Myidae</taxon>
        <taxon>Mya</taxon>
    </lineage>
</organism>
<gene>
    <name evidence="6" type="ORF">MAR_024918</name>
</gene>
<keyword evidence="4" id="KW-0067">ATP-binding</keyword>
<evidence type="ECO:0000256" key="3">
    <source>
        <dbReference type="ARBA" id="ARBA00022806"/>
    </source>
</evidence>
<name>A0ABY7DV32_MYAAR</name>
<evidence type="ECO:0000313" key="7">
    <source>
        <dbReference type="Proteomes" id="UP001164746"/>
    </source>
</evidence>
<reference evidence="6" key="1">
    <citation type="submission" date="2022-11" db="EMBL/GenBank/DDBJ databases">
        <title>Centuries of genome instability and evolution in soft-shell clam transmissible cancer (bioRxiv).</title>
        <authorList>
            <person name="Hart S.F.M."/>
            <person name="Yonemitsu M.A."/>
            <person name="Giersch R.M."/>
            <person name="Beal B.F."/>
            <person name="Arriagada G."/>
            <person name="Davis B.W."/>
            <person name="Ostrander E.A."/>
            <person name="Goff S.P."/>
            <person name="Metzger M.J."/>
        </authorList>
    </citation>
    <scope>NUCLEOTIDE SEQUENCE</scope>
    <source>
        <strain evidence="6">MELC-2E11</strain>
        <tissue evidence="6">Siphon/mantle</tissue>
    </source>
</reference>
<dbReference type="EMBL" id="CP111014">
    <property type="protein sequence ID" value="WAR00546.1"/>
    <property type="molecule type" value="Genomic_DNA"/>
</dbReference>
<dbReference type="SUPFAM" id="SSF52540">
    <property type="entry name" value="P-loop containing nucleoside triphosphate hydrolases"/>
    <property type="match status" value="1"/>
</dbReference>